<dbReference type="InterPro" id="IPR001647">
    <property type="entry name" value="HTH_TetR"/>
</dbReference>
<evidence type="ECO:0000256" key="2">
    <source>
        <dbReference type="ARBA" id="ARBA00023125"/>
    </source>
</evidence>
<feature type="domain" description="HTH tetR-type" evidence="5">
    <location>
        <begin position="4"/>
        <end position="64"/>
    </location>
</feature>
<gene>
    <name evidence="6" type="ORF">ACFFR3_42355</name>
</gene>
<accession>A0ABV5P0S8</accession>
<evidence type="ECO:0000313" key="6">
    <source>
        <dbReference type="EMBL" id="MFB9476179.1"/>
    </source>
</evidence>
<dbReference type="Proteomes" id="UP001589568">
    <property type="component" value="Unassembled WGS sequence"/>
</dbReference>
<dbReference type="SUPFAM" id="SSF48498">
    <property type="entry name" value="Tetracyclin repressor-like, C-terminal domain"/>
    <property type="match status" value="1"/>
</dbReference>
<dbReference type="PANTHER" id="PTHR30055:SF200">
    <property type="entry name" value="HTH-TYPE TRANSCRIPTIONAL REPRESSOR BDCR"/>
    <property type="match status" value="1"/>
</dbReference>
<dbReference type="PANTHER" id="PTHR30055">
    <property type="entry name" value="HTH-TYPE TRANSCRIPTIONAL REGULATOR RUTR"/>
    <property type="match status" value="1"/>
</dbReference>
<keyword evidence="7" id="KW-1185">Reference proteome</keyword>
<keyword evidence="3" id="KW-0804">Transcription</keyword>
<proteinExistence type="predicted"/>
<keyword evidence="1" id="KW-0805">Transcription regulation</keyword>
<feature type="DNA-binding region" description="H-T-H motif" evidence="4">
    <location>
        <begin position="27"/>
        <end position="46"/>
    </location>
</feature>
<dbReference type="Pfam" id="PF00440">
    <property type="entry name" value="TetR_N"/>
    <property type="match status" value="1"/>
</dbReference>
<dbReference type="EMBL" id="JBHMCF010000046">
    <property type="protein sequence ID" value="MFB9476179.1"/>
    <property type="molecule type" value="Genomic_DNA"/>
</dbReference>
<dbReference type="SUPFAM" id="SSF46689">
    <property type="entry name" value="Homeodomain-like"/>
    <property type="match status" value="1"/>
</dbReference>
<comment type="caution">
    <text evidence="6">The sequence shown here is derived from an EMBL/GenBank/DDBJ whole genome shotgun (WGS) entry which is preliminary data.</text>
</comment>
<dbReference type="PRINTS" id="PR00455">
    <property type="entry name" value="HTHTETR"/>
</dbReference>
<organism evidence="6 7">
    <name type="scientific">Nonomuraea salmonea</name>
    <dbReference type="NCBI Taxonomy" id="46181"/>
    <lineage>
        <taxon>Bacteria</taxon>
        <taxon>Bacillati</taxon>
        <taxon>Actinomycetota</taxon>
        <taxon>Actinomycetes</taxon>
        <taxon>Streptosporangiales</taxon>
        <taxon>Streptosporangiaceae</taxon>
        <taxon>Nonomuraea</taxon>
    </lineage>
</organism>
<dbReference type="InterPro" id="IPR011075">
    <property type="entry name" value="TetR_C"/>
</dbReference>
<protein>
    <submittedName>
        <fullName evidence="6">TetR/AcrR family transcriptional regulator</fullName>
    </submittedName>
</protein>
<evidence type="ECO:0000259" key="5">
    <source>
        <dbReference type="PROSITE" id="PS50977"/>
    </source>
</evidence>
<dbReference type="InterPro" id="IPR036271">
    <property type="entry name" value="Tet_transcr_reg_TetR-rel_C_sf"/>
</dbReference>
<name>A0ABV5P0S8_9ACTN</name>
<keyword evidence="2 4" id="KW-0238">DNA-binding</keyword>
<dbReference type="RefSeq" id="WP_345404876.1">
    <property type="nucleotide sequence ID" value="NZ_BAAAXS010000001.1"/>
</dbReference>
<evidence type="ECO:0000256" key="4">
    <source>
        <dbReference type="PROSITE-ProRule" id="PRU00335"/>
    </source>
</evidence>
<reference evidence="6 7" key="1">
    <citation type="submission" date="2024-09" db="EMBL/GenBank/DDBJ databases">
        <authorList>
            <person name="Sun Q."/>
            <person name="Mori K."/>
        </authorList>
    </citation>
    <scope>NUCLEOTIDE SEQUENCE [LARGE SCALE GENOMIC DNA]</scope>
    <source>
        <strain evidence="6 7">JCM 3324</strain>
    </source>
</reference>
<dbReference type="InterPro" id="IPR009057">
    <property type="entry name" value="Homeodomain-like_sf"/>
</dbReference>
<dbReference type="InterPro" id="IPR050109">
    <property type="entry name" value="HTH-type_TetR-like_transc_reg"/>
</dbReference>
<evidence type="ECO:0000313" key="7">
    <source>
        <dbReference type="Proteomes" id="UP001589568"/>
    </source>
</evidence>
<dbReference type="Gene3D" id="1.10.357.10">
    <property type="entry name" value="Tetracycline Repressor, domain 2"/>
    <property type="match status" value="1"/>
</dbReference>
<sequence length="195" mass="21185">MGLTPAGERVWDAAREIFYQEGVRSTGVAEIAERSGVGKPSIYRAFGSKDELAVAYLREKGISPQEIIETVRAACPGDPRAQLRRVVAEIAEAIAAPGHRGCPLANTVVEFPDRAHPVRVAAQEQKQRYLELFTELVEPLPLADPGQVAYLIQMLVDGAHITSQVFDPGRSAAGLVTAVDRLLDAFLDQEESDVH</sequence>
<evidence type="ECO:0000256" key="3">
    <source>
        <dbReference type="ARBA" id="ARBA00023163"/>
    </source>
</evidence>
<dbReference type="Pfam" id="PF16925">
    <property type="entry name" value="TetR_C_13"/>
    <property type="match status" value="1"/>
</dbReference>
<dbReference type="PROSITE" id="PS50977">
    <property type="entry name" value="HTH_TETR_2"/>
    <property type="match status" value="1"/>
</dbReference>
<evidence type="ECO:0000256" key="1">
    <source>
        <dbReference type="ARBA" id="ARBA00023015"/>
    </source>
</evidence>